<keyword evidence="2" id="KW-0812">Transmembrane</keyword>
<evidence type="ECO:0000256" key="1">
    <source>
        <dbReference type="SAM" id="MobiDB-lite"/>
    </source>
</evidence>
<dbReference type="STRING" id="307972.A0A2G8K7C7"/>
<protein>
    <recommendedName>
        <fullName evidence="4">Ig-like domain-containing protein</fullName>
    </recommendedName>
</protein>
<dbReference type="InterPro" id="IPR013106">
    <property type="entry name" value="Ig_V-set"/>
</dbReference>
<evidence type="ECO:0000256" key="3">
    <source>
        <dbReference type="SAM" id="SignalP"/>
    </source>
</evidence>
<feature type="transmembrane region" description="Helical" evidence="2">
    <location>
        <begin position="382"/>
        <end position="404"/>
    </location>
</feature>
<evidence type="ECO:0000313" key="5">
    <source>
        <dbReference type="EMBL" id="PIK43843.1"/>
    </source>
</evidence>
<feature type="compositionally biased region" description="Polar residues" evidence="1">
    <location>
        <begin position="363"/>
        <end position="374"/>
    </location>
</feature>
<dbReference type="PANTHER" id="PTHR45889:SF8">
    <property type="entry name" value="IG-LIKE DOMAIN-CONTAINING PROTEIN"/>
    <property type="match status" value="1"/>
</dbReference>
<accession>A0A2G8K7C7</accession>
<dbReference type="Proteomes" id="UP000230750">
    <property type="component" value="Unassembled WGS sequence"/>
</dbReference>
<dbReference type="InterPro" id="IPR013783">
    <property type="entry name" value="Ig-like_fold"/>
</dbReference>
<dbReference type="InterPro" id="IPR036179">
    <property type="entry name" value="Ig-like_dom_sf"/>
</dbReference>
<keyword evidence="6" id="KW-1185">Reference proteome</keyword>
<dbReference type="PROSITE" id="PS50835">
    <property type="entry name" value="IG_LIKE"/>
    <property type="match status" value="3"/>
</dbReference>
<dbReference type="CDD" id="cd00099">
    <property type="entry name" value="IgV"/>
    <property type="match status" value="1"/>
</dbReference>
<dbReference type="Pfam" id="PF07686">
    <property type="entry name" value="V-set"/>
    <property type="match status" value="1"/>
</dbReference>
<organism evidence="5 6">
    <name type="scientific">Stichopus japonicus</name>
    <name type="common">Sea cucumber</name>
    <dbReference type="NCBI Taxonomy" id="307972"/>
    <lineage>
        <taxon>Eukaryota</taxon>
        <taxon>Metazoa</taxon>
        <taxon>Echinodermata</taxon>
        <taxon>Eleutherozoa</taxon>
        <taxon>Echinozoa</taxon>
        <taxon>Holothuroidea</taxon>
        <taxon>Aspidochirotacea</taxon>
        <taxon>Aspidochirotida</taxon>
        <taxon>Stichopodidae</taxon>
        <taxon>Apostichopus</taxon>
    </lineage>
</organism>
<gene>
    <name evidence="5" type="ORF">BSL78_19304</name>
</gene>
<dbReference type="InterPro" id="IPR007110">
    <property type="entry name" value="Ig-like_dom"/>
</dbReference>
<feature type="domain" description="Ig-like" evidence="4">
    <location>
        <begin position="21"/>
        <end position="132"/>
    </location>
</feature>
<keyword evidence="2" id="KW-1133">Transmembrane helix</keyword>
<proteinExistence type="predicted"/>
<comment type="caution">
    <text evidence="5">The sequence shown here is derived from an EMBL/GenBank/DDBJ whole genome shotgun (WGS) entry which is preliminary data.</text>
</comment>
<keyword evidence="3" id="KW-0732">Signal</keyword>
<feature type="domain" description="Ig-like" evidence="4">
    <location>
        <begin position="249"/>
        <end position="342"/>
    </location>
</feature>
<feature type="domain" description="Ig-like" evidence="4">
    <location>
        <begin position="145"/>
        <end position="220"/>
    </location>
</feature>
<dbReference type="Gene3D" id="2.60.40.10">
    <property type="entry name" value="Immunoglobulins"/>
    <property type="match status" value="3"/>
</dbReference>
<sequence length="547" mass="60969">MDFVPSRTALMTIALVLVASPRPMEAIKWRVEPRDQVVFQGSTVTLNCALPSLRVKGDVMHWLYTPDGSTQQIFLSSNNEMASEMDPSKVSRYNFQSSAGNFHLSIYNADAADNGLYTCMIYNKVATRRAVSGNARVNVVPRALPEGSPVCSISPMHPQPGDQVFFTCSSLASFPVSILKWSKGNVDLPSTVSIIQENLRKTATLTKTLTGVDNHAEYVCSESWPVVGSVKSYCRISPFDIPINVSISPSNIDISVAEINKEILFTCKAKAYPPTVYYKWFFDGYQVTQYPDRFTVLDGGKKLRISQVIFDSDRNFVRNPMEIRCNVGNSMGEIRTANAHLRILSSTAHRKDGGGRDDKSQSDEIGSNNNSNNAQTKRMNRLLLTMIVLSSMILCALVALLVVCSKRHPTQIGLKMDGGELEDTTNILDVIDISSPLGSITSSIEYSKPLKTESHKRHSSYTPLFKEKDLNDIASAAETEPEENEEEEEERDTHFMNENHIATDSIYENATRFSLPELPGLPLTRFDGRSKMRRDFRKEKVSCNTSI</sequence>
<dbReference type="EMBL" id="MRZV01000820">
    <property type="protein sequence ID" value="PIK43843.1"/>
    <property type="molecule type" value="Genomic_DNA"/>
</dbReference>
<evidence type="ECO:0000256" key="2">
    <source>
        <dbReference type="SAM" id="Phobius"/>
    </source>
</evidence>
<feature type="compositionally biased region" description="Acidic residues" evidence="1">
    <location>
        <begin position="479"/>
        <end position="490"/>
    </location>
</feature>
<dbReference type="SMART" id="SM00409">
    <property type="entry name" value="IG"/>
    <property type="match status" value="3"/>
</dbReference>
<feature type="region of interest" description="Disordered" evidence="1">
    <location>
        <begin position="348"/>
        <end position="374"/>
    </location>
</feature>
<name>A0A2G8K7C7_STIJA</name>
<dbReference type="OrthoDB" id="10012075at2759"/>
<dbReference type="SUPFAM" id="SSF48726">
    <property type="entry name" value="Immunoglobulin"/>
    <property type="match status" value="2"/>
</dbReference>
<dbReference type="InterPro" id="IPR003599">
    <property type="entry name" value="Ig_sub"/>
</dbReference>
<feature type="signal peptide" evidence="3">
    <location>
        <begin position="1"/>
        <end position="26"/>
    </location>
</feature>
<evidence type="ECO:0000313" key="6">
    <source>
        <dbReference type="Proteomes" id="UP000230750"/>
    </source>
</evidence>
<feature type="chain" id="PRO_5013755347" description="Ig-like domain-containing protein" evidence="3">
    <location>
        <begin position="27"/>
        <end position="547"/>
    </location>
</feature>
<dbReference type="AlphaFoldDB" id="A0A2G8K7C7"/>
<feature type="compositionally biased region" description="Basic and acidic residues" evidence="1">
    <location>
        <begin position="349"/>
        <end position="362"/>
    </location>
</feature>
<feature type="region of interest" description="Disordered" evidence="1">
    <location>
        <begin position="476"/>
        <end position="495"/>
    </location>
</feature>
<keyword evidence="2" id="KW-0472">Membrane</keyword>
<dbReference type="PANTHER" id="PTHR45889">
    <property type="entry name" value="IG-LIKE DOMAIN-CONTAINING PROTEIN"/>
    <property type="match status" value="1"/>
</dbReference>
<reference evidence="5 6" key="1">
    <citation type="journal article" date="2017" name="PLoS Biol.">
        <title>The sea cucumber genome provides insights into morphological evolution and visceral regeneration.</title>
        <authorList>
            <person name="Zhang X."/>
            <person name="Sun L."/>
            <person name="Yuan J."/>
            <person name="Sun Y."/>
            <person name="Gao Y."/>
            <person name="Zhang L."/>
            <person name="Li S."/>
            <person name="Dai H."/>
            <person name="Hamel J.F."/>
            <person name="Liu C."/>
            <person name="Yu Y."/>
            <person name="Liu S."/>
            <person name="Lin W."/>
            <person name="Guo K."/>
            <person name="Jin S."/>
            <person name="Xu P."/>
            <person name="Storey K.B."/>
            <person name="Huan P."/>
            <person name="Zhang T."/>
            <person name="Zhou Y."/>
            <person name="Zhang J."/>
            <person name="Lin C."/>
            <person name="Li X."/>
            <person name="Xing L."/>
            <person name="Huo D."/>
            <person name="Sun M."/>
            <person name="Wang L."/>
            <person name="Mercier A."/>
            <person name="Li F."/>
            <person name="Yang H."/>
            <person name="Xiang J."/>
        </authorList>
    </citation>
    <scope>NUCLEOTIDE SEQUENCE [LARGE SCALE GENOMIC DNA]</scope>
    <source>
        <strain evidence="5">Shaxun</strain>
        <tissue evidence="5">Muscle</tissue>
    </source>
</reference>
<evidence type="ECO:0000259" key="4">
    <source>
        <dbReference type="PROSITE" id="PS50835"/>
    </source>
</evidence>